<reference evidence="9 10" key="1">
    <citation type="submission" date="2017-11" db="EMBL/GenBank/DDBJ databases">
        <title>Genome sequence of Pantoea cypripedii NE1.</title>
        <authorList>
            <person name="Nascimento F.X."/>
        </authorList>
    </citation>
    <scope>NUCLEOTIDE SEQUENCE [LARGE SCALE GENOMIC DNA]</scope>
    <source>
        <strain evidence="9 10">NE1</strain>
        <plasmid evidence="10">pne1b</plasmid>
    </source>
</reference>
<feature type="transmembrane region" description="Helical" evidence="8">
    <location>
        <begin position="204"/>
        <end position="223"/>
    </location>
</feature>
<dbReference type="GO" id="GO:0055085">
    <property type="term" value="P:transmembrane transport"/>
    <property type="evidence" value="ECO:0007669"/>
    <property type="project" value="InterPro"/>
</dbReference>
<proteinExistence type="inferred from homology"/>
<dbReference type="InterPro" id="IPR038770">
    <property type="entry name" value="Na+/solute_symporter_sf"/>
</dbReference>
<dbReference type="PANTHER" id="PTHR36838:SF1">
    <property type="entry name" value="SLR1864 PROTEIN"/>
    <property type="match status" value="1"/>
</dbReference>
<feature type="transmembrane region" description="Helical" evidence="8">
    <location>
        <begin position="102"/>
        <end position="120"/>
    </location>
</feature>
<keyword evidence="9" id="KW-0614">Plasmid</keyword>
<evidence type="ECO:0000256" key="7">
    <source>
        <dbReference type="ARBA" id="ARBA00023136"/>
    </source>
</evidence>
<keyword evidence="3" id="KW-0813">Transport</keyword>
<dbReference type="Gene3D" id="1.20.1530.20">
    <property type="match status" value="1"/>
</dbReference>
<evidence type="ECO:0000256" key="3">
    <source>
        <dbReference type="ARBA" id="ARBA00022448"/>
    </source>
</evidence>
<gene>
    <name evidence="9" type="ORF">CUN67_30205</name>
</gene>
<dbReference type="AlphaFoldDB" id="A0A6B9G6H2"/>
<keyword evidence="4" id="KW-1003">Cell membrane</keyword>
<dbReference type="GO" id="GO:0005886">
    <property type="term" value="C:plasma membrane"/>
    <property type="evidence" value="ECO:0007669"/>
    <property type="project" value="UniProtKB-SubCell"/>
</dbReference>
<dbReference type="EMBL" id="CP024770">
    <property type="protein sequence ID" value="QGY33184.1"/>
    <property type="molecule type" value="Genomic_DNA"/>
</dbReference>
<organism evidence="9 10">
    <name type="scientific">Pantoea cypripedii</name>
    <name type="common">Pectobacterium cypripedii</name>
    <name type="synonym">Erwinia cypripedii</name>
    <dbReference type="NCBI Taxonomy" id="55209"/>
    <lineage>
        <taxon>Bacteria</taxon>
        <taxon>Pseudomonadati</taxon>
        <taxon>Pseudomonadota</taxon>
        <taxon>Gammaproteobacteria</taxon>
        <taxon>Enterobacterales</taxon>
        <taxon>Erwiniaceae</taxon>
        <taxon>Pantoea</taxon>
    </lineage>
</organism>
<feature type="transmembrane region" description="Helical" evidence="8">
    <location>
        <begin position="176"/>
        <end position="198"/>
    </location>
</feature>
<evidence type="ECO:0000256" key="5">
    <source>
        <dbReference type="ARBA" id="ARBA00022692"/>
    </source>
</evidence>
<dbReference type="InterPro" id="IPR004776">
    <property type="entry name" value="Mem_transp_PIN-like"/>
</dbReference>
<comment type="subcellular location">
    <subcellularLocation>
        <location evidence="1">Cell membrane</location>
        <topology evidence="1">Multi-pass membrane protein</topology>
    </subcellularLocation>
</comment>
<dbReference type="RefSeq" id="WP_208719361.1">
    <property type="nucleotide sequence ID" value="NZ_CP024770.1"/>
</dbReference>
<feature type="transmembrane region" description="Helical" evidence="8">
    <location>
        <begin position="292"/>
        <end position="313"/>
    </location>
</feature>
<evidence type="ECO:0000256" key="4">
    <source>
        <dbReference type="ARBA" id="ARBA00022475"/>
    </source>
</evidence>
<name>A0A6B9G6H2_PANCY</name>
<keyword evidence="5 8" id="KW-0812">Transmembrane</keyword>
<evidence type="ECO:0000256" key="6">
    <source>
        <dbReference type="ARBA" id="ARBA00022989"/>
    </source>
</evidence>
<dbReference type="PANTHER" id="PTHR36838">
    <property type="entry name" value="AUXIN EFFLUX CARRIER FAMILY PROTEIN"/>
    <property type="match status" value="1"/>
</dbReference>
<evidence type="ECO:0000256" key="1">
    <source>
        <dbReference type="ARBA" id="ARBA00004651"/>
    </source>
</evidence>
<keyword evidence="7 8" id="KW-0472">Membrane</keyword>
<evidence type="ECO:0000313" key="9">
    <source>
        <dbReference type="EMBL" id="QGY33184.1"/>
    </source>
</evidence>
<geneLocation type="plasmid" evidence="10">
    <name>pne1b</name>
</geneLocation>
<feature type="transmembrane region" description="Helical" evidence="8">
    <location>
        <begin position="71"/>
        <end position="90"/>
    </location>
</feature>
<keyword evidence="6 8" id="KW-1133">Transmembrane helix</keyword>
<protein>
    <submittedName>
        <fullName evidence="9">AEC family transporter</fullName>
    </submittedName>
</protein>
<dbReference type="Pfam" id="PF03547">
    <property type="entry name" value="Mem_trans"/>
    <property type="match status" value="1"/>
</dbReference>
<accession>A0A6B9G6H2</accession>
<sequence length="318" mass="34182">MINLTSVVHQLSVSVPVFSLIAVGFFFRKIDIFPLEYSKSLTGFVFNLALPVLMFRMMYSASGQNHIEYGLLVAFFGSCFIVFMLGKWIATRVYGHDTVSSSVFALGGIFSNNAFLGIPVAKSLLGDVALPYVATILIFNGLILWTLVTVSIEWGKQGVGSLKGLGKVVLNVFRNPLIIGIFAGFAISVLNITIPPIVDEPIQLIGSACIPVSLVALGINLASYRFNEGLKESSLICFLKLIIQPLVIWALAISIGLPALEAKVAVLMGSLAVGLNVYLMSEQFDALKAATASGMLVSTVGSAFTTPILIVILDSYYR</sequence>
<evidence type="ECO:0000313" key="10">
    <source>
        <dbReference type="Proteomes" id="UP000502005"/>
    </source>
</evidence>
<feature type="transmembrane region" description="Helical" evidence="8">
    <location>
        <begin position="40"/>
        <end position="59"/>
    </location>
</feature>
<feature type="transmembrane region" description="Helical" evidence="8">
    <location>
        <begin position="6"/>
        <end position="28"/>
    </location>
</feature>
<evidence type="ECO:0000256" key="2">
    <source>
        <dbReference type="ARBA" id="ARBA00010145"/>
    </source>
</evidence>
<comment type="similarity">
    <text evidence="2">Belongs to the auxin efflux carrier (TC 2.A.69) family.</text>
</comment>
<feature type="transmembrane region" description="Helical" evidence="8">
    <location>
        <begin position="132"/>
        <end position="155"/>
    </location>
</feature>
<feature type="transmembrane region" description="Helical" evidence="8">
    <location>
        <begin position="235"/>
        <end position="256"/>
    </location>
</feature>
<evidence type="ECO:0000256" key="8">
    <source>
        <dbReference type="SAM" id="Phobius"/>
    </source>
</evidence>
<dbReference type="Proteomes" id="UP000502005">
    <property type="component" value="Plasmid pNE1B"/>
</dbReference>